<gene>
    <name evidence="2" type="ORF">CI1B_36440</name>
</gene>
<evidence type="ECO:0000313" key="2">
    <source>
        <dbReference type="EMBL" id="VIO71460.1"/>
    </source>
</evidence>
<keyword evidence="1" id="KW-0812">Transmembrane</keyword>
<keyword evidence="1" id="KW-0472">Membrane</keyword>
<evidence type="ECO:0000256" key="1">
    <source>
        <dbReference type="SAM" id="Phobius"/>
    </source>
</evidence>
<organism evidence="2 3">
    <name type="scientific">Bradyrhizobium ivorense</name>
    <dbReference type="NCBI Taxonomy" id="2511166"/>
    <lineage>
        <taxon>Bacteria</taxon>
        <taxon>Pseudomonadati</taxon>
        <taxon>Pseudomonadota</taxon>
        <taxon>Alphaproteobacteria</taxon>
        <taxon>Hyphomicrobiales</taxon>
        <taxon>Nitrobacteraceae</taxon>
        <taxon>Bradyrhizobium</taxon>
    </lineage>
</organism>
<protein>
    <submittedName>
        <fullName evidence="2">Uncharacterized protein</fullName>
    </submittedName>
</protein>
<accession>A0A508TB38</accession>
<evidence type="ECO:0000313" key="3">
    <source>
        <dbReference type="Proteomes" id="UP000328092"/>
    </source>
</evidence>
<dbReference type="AlphaFoldDB" id="A0A508TB38"/>
<reference evidence="2" key="1">
    <citation type="submission" date="2019-02" db="EMBL/GenBank/DDBJ databases">
        <authorList>
            <person name="Pothier F.J."/>
        </authorList>
    </citation>
    <scope>NUCLEOTIDE SEQUENCE</scope>
    <source>
        <strain evidence="2">CI-1B</strain>
    </source>
</reference>
<feature type="transmembrane region" description="Helical" evidence="1">
    <location>
        <begin position="7"/>
        <end position="29"/>
    </location>
</feature>
<dbReference type="EMBL" id="CAADFC020000013">
    <property type="protein sequence ID" value="VIO71460.1"/>
    <property type="molecule type" value="Genomic_DNA"/>
</dbReference>
<keyword evidence="1" id="KW-1133">Transmembrane helix</keyword>
<dbReference type="Proteomes" id="UP000328092">
    <property type="component" value="Unassembled WGS sequence"/>
</dbReference>
<keyword evidence="3" id="KW-1185">Reference proteome</keyword>
<sequence length="30" mass="3248">MNTFQWCVVPVSIICVGALILTTLIVVGAW</sequence>
<name>A0A508TB38_9BRAD</name>
<comment type="caution">
    <text evidence="2">The sequence shown here is derived from an EMBL/GenBank/DDBJ whole genome shotgun (WGS) entry which is preliminary data.</text>
</comment>
<proteinExistence type="predicted"/>